<feature type="domain" description="Thiamine-binding protein" evidence="2">
    <location>
        <begin position="5"/>
        <end position="93"/>
    </location>
</feature>
<sequence>MLLCEFSMTPIGQGESVSKFVARCIDIVDKSGLEYKLTPMGTIIEGEWDEVFDTIKKCFEALKEDCNRISISIRIDYRKGRKGAIESKVRSVEEKLGRSVKKG</sequence>
<dbReference type="InterPro" id="IPR002767">
    <property type="entry name" value="Thiamine_BP"/>
</dbReference>
<gene>
    <name evidence="3" type="ORF">JGI23_01041</name>
</gene>
<dbReference type="InterPro" id="IPR029756">
    <property type="entry name" value="MTH1187/YkoF-like"/>
</dbReference>
<dbReference type="RefSeq" id="WP_092349550.1">
    <property type="nucleotide sequence ID" value="NZ_CZVW01000009.1"/>
</dbReference>
<dbReference type="Pfam" id="PF01910">
    <property type="entry name" value="Thiamine_BP"/>
    <property type="match status" value="1"/>
</dbReference>
<evidence type="ECO:0000313" key="4">
    <source>
        <dbReference type="Proteomes" id="UP000199197"/>
    </source>
</evidence>
<dbReference type="Proteomes" id="UP000199197">
    <property type="component" value="Unassembled WGS sequence"/>
</dbReference>
<dbReference type="GO" id="GO:0005829">
    <property type="term" value="C:cytosol"/>
    <property type="evidence" value="ECO:0007669"/>
    <property type="project" value="TreeGrafter"/>
</dbReference>
<accession>A0A0P1MZ43</accession>
<dbReference type="SUPFAM" id="SSF89957">
    <property type="entry name" value="MTH1187/YkoF-like"/>
    <property type="match status" value="1"/>
</dbReference>
<keyword evidence="4" id="KW-1185">Reference proteome</keyword>
<proteinExistence type="inferred from homology"/>
<organism evidence="3 4">
    <name type="scientific">Candidatus Chryseopegocella kryptomonas</name>
    <dbReference type="NCBI Taxonomy" id="1633643"/>
    <lineage>
        <taxon>Bacteria</taxon>
        <taxon>Pseudomonadati</taxon>
        <taxon>Candidatus Kryptoniota</taxon>
        <taxon>Candidatus Chryseopegocella</taxon>
    </lineage>
</organism>
<reference evidence="4" key="1">
    <citation type="submission" date="2015-11" db="EMBL/GenBank/DDBJ databases">
        <authorList>
            <person name="Varghese N."/>
        </authorList>
    </citation>
    <scope>NUCLEOTIDE SEQUENCE [LARGE SCALE GENOMIC DNA]</scope>
    <source>
        <strain evidence="4">JGI-23</strain>
    </source>
</reference>
<evidence type="ECO:0000259" key="2">
    <source>
        <dbReference type="Pfam" id="PF01910"/>
    </source>
</evidence>
<evidence type="ECO:0000256" key="1">
    <source>
        <dbReference type="ARBA" id="ARBA00010272"/>
    </source>
</evidence>
<dbReference type="OrthoDB" id="9793516at2"/>
<name>A0A0P1MZ43_9BACT</name>
<dbReference type="PANTHER" id="PTHR33777:SF1">
    <property type="entry name" value="UPF0045 PROTEIN ECM15"/>
    <property type="match status" value="1"/>
</dbReference>
<dbReference type="PANTHER" id="PTHR33777">
    <property type="entry name" value="UPF0045 PROTEIN ECM15"/>
    <property type="match status" value="1"/>
</dbReference>
<dbReference type="NCBIfam" id="TIGR00106">
    <property type="entry name" value="MTH1187 family thiamine-binding protein"/>
    <property type="match status" value="1"/>
</dbReference>
<protein>
    <submittedName>
        <fullName evidence="3">Uncharacterized protein, MTH1187 family</fullName>
    </submittedName>
</protein>
<comment type="similarity">
    <text evidence="1">Belongs to the UPF0045 family.</text>
</comment>
<dbReference type="EMBL" id="CZVW01000009">
    <property type="protein sequence ID" value="CUT01453.1"/>
    <property type="molecule type" value="Genomic_DNA"/>
</dbReference>
<dbReference type="Gene3D" id="3.30.70.930">
    <property type="match status" value="1"/>
</dbReference>
<evidence type="ECO:0000313" key="3">
    <source>
        <dbReference type="EMBL" id="CUT01453.1"/>
    </source>
</evidence>
<dbReference type="AlphaFoldDB" id="A0A0P1MZ43"/>
<dbReference type="InterPro" id="IPR051614">
    <property type="entry name" value="UPF0045_domain"/>
</dbReference>